<dbReference type="OrthoDB" id="9802472at2"/>
<keyword evidence="13" id="KW-0239">DNA-directed DNA polymerase</keyword>
<dbReference type="Gene3D" id="2.40.50.140">
    <property type="entry name" value="Nucleic acid-binding proteins"/>
    <property type="match status" value="1"/>
</dbReference>
<evidence type="ECO:0000256" key="8">
    <source>
        <dbReference type="ARBA" id="ARBA00022741"/>
    </source>
</evidence>
<dbReference type="PANTHER" id="PTHR42705:SF2">
    <property type="entry name" value="BIFUNCTIONAL NON-HOMOLOGOUS END JOINING PROTEIN LIGD"/>
    <property type="match status" value="1"/>
</dbReference>
<dbReference type="InterPro" id="IPR012309">
    <property type="entry name" value="DNA_ligase_ATP-dep_C"/>
</dbReference>
<dbReference type="CDD" id="cd07906">
    <property type="entry name" value="Adenylation_DNA_ligase_LigD_LigC"/>
    <property type="match status" value="1"/>
</dbReference>
<dbReference type="Pfam" id="PF04679">
    <property type="entry name" value="DNA_ligase_A_C"/>
    <property type="match status" value="1"/>
</dbReference>
<dbReference type="GO" id="GO:0046872">
    <property type="term" value="F:metal ion binding"/>
    <property type="evidence" value="ECO:0007669"/>
    <property type="project" value="UniProtKB-KW"/>
</dbReference>
<keyword evidence="14" id="KW-0238">DNA-binding</keyword>
<evidence type="ECO:0000313" key="23">
    <source>
        <dbReference type="Proteomes" id="UP000198942"/>
    </source>
</evidence>
<dbReference type="Gene3D" id="3.30.470.30">
    <property type="entry name" value="DNA ligase/mRNA capping enzyme"/>
    <property type="match status" value="1"/>
</dbReference>
<gene>
    <name evidence="22" type="ORF">SAMN05192574_101851</name>
</gene>
<evidence type="ECO:0000256" key="1">
    <source>
        <dbReference type="ARBA" id="ARBA00001936"/>
    </source>
</evidence>
<evidence type="ECO:0000256" key="17">
    <source>
        <dbReference type="ARBA" id="ARBA00023211"/>
    </source>
</evidence>
<keyword evidence="16" id="KW-0234">DNA repair</keyword>
<dbReference type="Proteomes" id="UP000198942">
    <property type="component" value="Unassembled WGS sequence"/>
</dbReference>
<dbReference type="EMBL" id="FOCL01000001">
    <property type="protein sequence ID" value="SEM80077.1"/>
    <property type="molecule type" value="Genomic_DNA"/>
</dbReference>
<keyword evidence="15" id="KW-0233">DNA recombination</keyword>
<dbReference type="GO" id="GO:0003910">
    <property type="term" value="F:DNA ligase (ATP) activity"/>
    <property type="evidence" value="ECO:0007669"/>
    <property type="project" value="UniProtKB-EC"/>
</dbReference>
<evidence type="ECO:0000256" key="9">
    <source>
        <dbReference type="ARBA" id="ARBA00022763"/>
    </source>
</evidence>
<dbReference type="GO" id="GO:0006310">
    <property type="term" value="P:DNA recombination"/>
    <property type="evidence" value="ECO:0007669"/>
    <property type="project" value="UniProtKB-KW"/>
</dbReference>
<evidence type="ECO:0000256" key="4">
    <source>
        <dbReference type="ARBA" id="ARBA00022679"/>
    </source>
</evidence>
<dbReference type="InterPro" id="IPR052171">
    <property type="entry name" value="NHEJ_LigD"/>
</dbReference>
<keyword evidence="8" id="KW-0547">Nucleotide-binding</keyword>
<keyword evidence="5" id="KW-0548">Nucleotidyltransferase</keyword>
<dbReference type="PANTHER" id="PTHR42705">
    <property type="entry name" value="BIFUNCTIONAL NON-HOMOLOGOUS END JOINING PROTEIN LIGD"/>
    <property type="match status" value="1"/>
</dbReference>
<dbReference type="EC" id="6.5.1.1" evidence="2"/>
<dbReference type="PROSITE" id="PS50160">
    <property type="entry name" value="DNA_LIGASE_A3"/>
    <property type="match status" value="1"/>
</dbReference>
<evidence type="ECO:0000256" key="20">
    <source>
        <dbReference type="ARBA" id="ARBA00034003"/>
    </source>
</evidence>
<dbReference type="InterPro" id="IPR014143">
    <property type="entry name" value="NHEJ_ligase_prk"/>
</dbReference>
<organism evidence="22 23">
    <name type="scientific">Mucilaginibacter gossypiicola</name>
    <dbReference type="NCBI Taxonomy" id="551995"/>
    <lineage>
        <taxon>Bacteria</taxon>
        <taxon>Pseudomonadati</taxon>
        <taxon>Bacteroidota</taxon>
        <taxon>Sphingobacteriia</taxon>
        <taxon>Sphingobacteriales</taxon>
        <taxon>Sphingobacteriaceae</taxon>
        <taxon>Mucilaginibacter</taxon>
    </lineage>
</organism>
<dbReference type="RefSeq" id="WP_091208019.1">
    <property type="nucleotide sequence ID" value="NZ_FOCL01000001.1"/>
</dbReference>
<keyword evidence="23" id="KW-1185">Reference proteome</keyword>
<dbReference type="CDD" id="cd07971">
    <property type="entry name" value="OBF_DNA_ligase_LigD"/>
    <property type="match status" value="1"/>
</dbReference>
<evidence type="ECO:0000256" key="12">
    <source>
        <dbReference type="ARBA" id="ARBA00022840"/>
    </source>
</evidence>
<dbReference type="NCBIfam" id="TIGR02779">
    <property type="entry name" value="NHEJ_ligase_lig"/>
    <property type="match status" value="1"/>
</dbReference>
<evidence type="ECO:0000256" key="18">
    <source>
        <dbReference type="ARBA" id="ARBA00023268"/>
    </source>
</evidence>
<dbReference type="CDD" id="cd04865">
    <property type="entry name" value="LigD_Pol_like_2"/>
    <property type="match status" value="1"/>
</dbReference>
<keyword evidence="17" id="KW-0464">Manganese</keyword>
<keyword evidence="9" id="KW-0227">DNA damage</keyword>
<dbReference type="GO" id="GO:0003887">
    <property type="term" value="F:DNA-directed DNA polymerase activity"/>
    <property type="evidence" value="ECO:0007669"/>
    <property type="project" value="UniProtKB-KW"/>
</dbReference>
<keyword evidence="18" id="KW-0511">Multifunctional enzyme</keyword>
<evidence type="ECO:0000256" key="3">
    <source>
        <dbReference type="ARBA" id="ARBA00022598"/>
    </source>
</evidence>
<evidence type="ECO:0000256" key="16">
    <source>
        <dbReference type="ARBA" id="ARBA00023204"/>
    </source>
</evidence>
<evidence type="ECO:0000256" key="5">
    <source>
        <dbReference type="ARBA" id="ARBA00022695"/>
    </source>
</evidence>
<protein>
    <recommendedName>
        <fullName evidence="2">DNA ligase (ATP)</fullName>
        <ecNumber evidence="2">6.5.1.1</ecNumber>
    </recommendedName>
    <alternativeName>
        <fullName evidence="19">NHEJ DNA polymerase</fullName>
    </alternativeName>
</protein>
<feature type="domain" description="ATP-dependent DNA ligase family profile" evidence="21">
    <location>
        <begin position="123"/>
        <end position="257"/>
    </location>
</feature>
<evidence type="ECO:0000259" key="21">
    <source>
        <dbReference type="PROSITE" id="PS50160"/>
    </source>
</evidence>
<evidence type="ECO:0000313" key="22">
    <source>
        <dbReference type="EMBL" id="SEM80077.1"/>
    </source>
</evidence>
<evidence type="ECO:0000256" key="14">
    <source>
        <dbReference type="ARBA" id="ARBA00023125"/>
    </source>
</evidence>
<evidence type="ECO:0000256" key="7">
    <source>
        <dbReference type="ARBA" id="ARBA00022723"/>
    </source>
</evidence>
<comment type="catalytic activity">
    <reaction evidence="20">
        <text>ATP + (deoxyribonucleotide)n-3'-hydroxyl + 5'-phospho-(deoxyribonucleotide)m = (deoxyribonucleotide)n+m + AMP + diphosphate.</text>
        <dbReference type="EC" id="6.5.1.1"/>
    </reaction>
</comment>
<evidence type="ECO:0000256" key="19">
    <source>
        <dbReference type="ARBA" id="ARBA00029943"/>
    </source>
</evidence>
<dbReference type="Pfam" id="PF01068">
    <property type="entry name" value="DNA_ligase_A_M"/>
    <property type="match status" value="1"/>
</dbReference>
<dbReference type="GO" id="GO:0003677">
    <property type="term" value="F:DNA binding"/>
    <property type="evidence" value="ECO:0007669"/>
    <property type="project" value="UniProtKB-KW"/>
</dbReference>
<dbReference type="GO" id="GO:0005524">
    <property type="term" value="F:ATP binding"/>
    <property type="evidence" value="ECO:0007669"/>
    <property type="project" value="UniProtKB-KW"/>
</dbReference>
<evidence type="ECO:0000256" key="13">
    <source>
        <dbReference type="ARBA" id="ARBA00022932"/>
    </source>
</evidence>
<keyword evidence="3" id="KW-0436">Ligase</keyword>
<keyword evidence="10" id="KW-0378">Hydrolase</keyword>
<dbReference type="Gene3D" id="3.30.1490.70">
    <property type="match status" value="1"/>
</dbReference>
<dbReference type="Pfam" id="PF21686">
    <property type="entry name" value="LigD_Prim-Pol"/>
    <property type="match status" value="1"/>
</dbReference>
<dbReference type="STRING" id="551995.SAMN05192574_101851"/>
<dbReference type="InterPro" id="IPR014146">
    <property type="entry name" value="LigD_ligase_dom"/>
</dbReference>
<evidence type="ECO:0000256" key="2">
    <source>
        <dbReference type="ARBA" id="ARBA00012727"/>
    </source>
</evidence>
<dbReference type="GO" id="GO:0006281">
    <property type="term" value="P:DNA repair"/>
    <property type="evidence" value="ECO:0007669"/>
    <property type="project" value="UniProtKB-KW"/>
</dbReference>
<dbReference type="NCBIfam" id="TIGR02778">
    <property type="entry name" value="ligD_pol"/>
    <property type="match status" value="1"/>
</dbReference>
<keyword evidence="11" id="KW-0269">Exonuclease</keyword>
<evidence type="ECO:0000256" key="11">
    <source>
        <dbReference type="ARBA" id="ARBA00022839"/>
    </source>
</evidence>
<accession>A0A1H8BDZ2</accession>
<dbReference type="GO" id="GO:0004527">
    <property type="term" value="F:exonuclease activity"/>
    <property type="evidence" value="ECO:0007669"/>
    <property type="project" value="UniProtKB-KW"/>
</dbReference>
<keyword evidence="12" id="KW-0067">ATP-binding</keyword>
<reference evidence="23" key="1">
    <citation type="submission" date="2016-10" db="EMBL/GenBank/DDBJ databases">
        <authorList>
            <person name="Varghese N."/>
            <person name="Submissions S."/>
        </authorList>
    </citation>
    <scope>NUCLEOTIDE SEQUENCE [LARGE SCALE GENOMIC DNA]</scope>
    <source>
        <strain evidence="23">Gh-48</strain>
    </source>
</reference>
<sequence length="692" mass="77587">MIIKKLDMDSHSNFDTETLDELLAKAPLTALPQNFKPMKPTLVDTSFDDPGWLFENKWDGYRAIAVINKHNTRLLSRNDISFAKYYPIIDVLNTWPCNAVIDGEIVVMGKNGTTDFGALQNWENEKDSTLVYQVFDMLWYEGRNLMGLPLNQRQAILKHVIPPGNHIIRRSIPIATKGKDLFANAEKHGYEGIVAKQADSIYAPDKRSKAWLKIKVQRRQEVVIGGFTKNKSTIKPFSALLLGVYENGKLRFVGKVGTGFSIDQQAKMLQNFSSYITDTNPFDIENKAQTSPLTKKVPGETFTWLKPELICEVNFAEITKDGLFRQASFKGMRIDKNAVDVTLETPQNTKEAVVEEEQKTGSPLSSHPKPVATFIPRGNDSATLTFNGSKIQFTHLNKIYWLPEAVTKRDMLNYYIAVAEYMLPHLRDRPMSLNRFPDGVSGPHFYQKDVTGKAPDWATTFAHDTAKGEHHNYIVGNDISSLLWMAGQGCIEINPWLSRVSSPGSPDHCVIDLDPDEQNTFDQVIEAALMVKRIVDSLGVPSFPKTSGSTGIHIYIPLGSGYTYEQSQMLAKLIVSAVNSQLPGFTTLERMTSARHGKMYLDFLQNRPEATIAGVYSLRPKPGATVSMPLHWDEVKPGLKMSDFTIFNAIDRLKETGDLFKGVLNNGIDLLQTINKAQNLFDDQQVIKPSSF</sequence>
<keyword evidence="6" id="KW-0540">Nuclease</keyword>
<dbReference type="InterPro" id="IPR014145">
    <property type="entry name" value="LigD_pol_dom"/>
</dbReference>
<evidence type="ECO:0000256" key="6">
    <source>
        <dbReference type="ARBA" id="ARBA00022722"/>
    </source>
</evidence>
<evidence type="ECO:0000256" key="10">
    <source>
        <dbReference type="ARBA" id="ARBA00022801"/>
    </source>
</evidence>
<proteinExistence type="predicted"/>
<dbReference type="SUPFAM" id="SSF50249">
    <property type="entry name" value="Nucleic acid-binding proteins"/>
    <property type="match status" value="1"/>
</dbReference>
<dbReference type="AlphaFoldDB" id="A0A1H8BDZ2"/>
<name>A0A1H8BDZ2_9SPHI</name>
<dbReference type="Gene3D" id="3.90.920.10">
    <property type="entry name" value="DNA primase, PRIM domain"/>
    <property type="match status" value="1"/>
</dbReference>
<evidence type="ECO:0000256" key="15">
    <source>
        <dbReference type="ARBA" id="ARBA00023172"/>
    </source>
</evidence>
<dbReference type="InterPro" id="IPR012310">
    <property type="entry name" value="DNA_ligase_ATP-dep_cent"/>
</dbReference>
<comment type="cofactor">
    <cofactor evidence="1">
        <name>Mn(2+)</name>
        <dbReference type="ChEBI" id="CHEBI:29035"/>
    </cofactor>
</comment>
<dbReference type="InterPro" id="IPR012340">
    <property type="entry name" value="NA-bd_OB-fold"/>
</dbReference>
<dbReference type="SUPFAM" id="SSF56091">
    <property type="entry name" value="DNA ligase/mRNA capping enzyme, catalytic domain"/>
    <property type="match status" value="1"/>
</dbReference>
<dbReference type="NCBIfam" id="TIGR02776">
    <property type="entry name" value="NHEJ_ligase_prk"/>
    <property type="match status" value="1"/>
</dbReference>
<keyword evidence="4" id="KW-0808">Transferase</keyword>
<keyword evidence="7" id="KW-0479">Metal-binding</keyword>